<feature type="transmembrane region" description="Helical" evidence="1">
    <location>
        <begin position="70"/>
        <end position="88"/>
    </location>
</feature>
<organism evidence="2 3">
    <name type="scientific">Flavobacterium quisquiliarum</name>
    <dbReference type="NCBI Taxonomy" id="1834436"/>
    <lineage>
        <taxon>Bacteria</taxon>
        <taxon>Pseudomonadati</taxon>
        <taxon>Bacteroidota</taxon>
        <taxon>Flavobacteriia</taxon>
        <taxon>Flavobacteriales</taxon>
        <taxon>Flavobacteriaceae</taxon>
        <taxon>Flavobacterium</taxon>
    </lineage>
</organism>
<keyword evidence="1" id="KW-0812">Transmembrane</keyword>
<comment type="caution">
    <text evidence="2">The sequence shown here is derived from an EMBL/GenBank/DDBJ whole genome shotgun (WGS) entry which is preliminary data.</text>
</comment>
<evidence type="ECO:0000313" key="3">
    <source>
        <dbReference type="Proteomes" id="UP001595719"/>
    </source>
</evidence>
<accession>A0ABV8VY52</accession>
<keyword evidence="3" id="KW-1185">Reference proteome</keyword>
<sequence>MKFFTPLKTAVLITILSYLILNSIVIFNGNRYKKELSKFDLNQDGFFTENEMSEQQQKAMEKVTHDTSKTFAPFTLIPVAVLLGYITYNVQKKRTKNSI</sequence>
<dbReference type="EMBL" id="JBHSCO010000001">
    <property type="protein sequence ID" value="MFC4389482.1"/>
    <property type="molecule type" value="Genomic_DNA"/>
</dbReference>
<name>A0ABV8VY52_9FLAO</name>
<evidence type="ECO:0000313" key="2">
    <source>
        <dbReference type="EMBL" id="MFC4389482.1"/>
    </source>
</evidence>
<evidence type="ECO:0008006" key="4">
    <source>
        <dbReference type="Google" id="ProtNLM"/>
    </source>
</evidence>
<dbReference type="Proteomes" id="UP001595719">
    <property type="component" value="Unassembled WGS sequence"/>
</dbReference>
<evidence type="ECO:0000256" key="1">
    <source>
        <dbReference type="SAM" id="Phobius"/>
    </source>
</evidence>
<keyword evidence="1" id="KW-1133">Transmembrane helix</keyword>
<feature type="transmembrane region" description="Helical" evidence="1">
    <location>
        <begin position="7"/>
        <end position="27"/>
    </location>
</feature>
<keyword evidence="1" id="KW-0472">Membrane</keyword>
<proteinExistence type="predicted"/>
<gene>
    <name evidence="2" type="ORF">ACFOY0_00635</name>
</gene>
<protein>
    <recommendedName>
        <fullName evidence="4">EF-hand domain-containing protein</fullName>
    </recommendedName>
</protein>
<reference evidence="3" key="1">
    <citation type="journal article" date="2019" name="Int. J. Syst. Evol. Microbiol.">
        <title>The Global Catalogue of Microorganisms (GCM) 10K type strain sequencing project: providing services to taxonomists for standard genome sequencing and annotation.</title>
        <authorList>
            <consortium name="The Broad Institute Genomics Platform"/>
            <consortium name="The Broad Institute Genome Sequencing Center for Infectious Disease"/>
            <person name="Wu L."/>
            <person name="Ma J."/>
        </authorList>
    </citation>
    <scope>NUCLEOTIDE SEQUENCE [LARGE SCALE GENOMIC DNA]</scope>
    <source>
        <strain evidence="3">CGMCC 1.15345</strain>
    </source>
</reference>
<dbReference type="RefSeq" id="WP_219071365.1">
    <property type="nucleotide sequence ID" value="NZ_JBHSCO010000001.1"/>
</dbReference>